<reference evidence="3" key="1">
    <citation type="submission" date="2016-09" db="EMBL/GenBank/DDBJ databases">
        <authorList>
            <person name="Koehorst J."/>
        </authorList>
    </citation>
    <scope>NUCLEOTIDE SEQUENCE [LARGE SCALE GENOMIC DNA]</scope>
</reference>
<feature type="domain" description="DUF218" evidence="1">
    <location>
        <begin position="25"/>
        <end position="148"/>
    </location>
</feature>
<dbReference type="Proteomes" id="UP000176204">
    <property type="component" value="Chromosome I"/>
</dbReference>
<gene>
    <name evidence="2" type="ORF">PYTT_1196</name>
</gene>
<dbReference type="PATRIC" id="fig|1679444.3.peg.688"/>
<name>A0A1C7PBE1_9BACT</name>
<dbReference type="GO" id="GO:0005886">
    <property type="term" value="C:plasma membrane"/>
    <property type="evidence" value="ECO:0007669"/>
    <property type="project" value="TreeGrafter"/>
</dbReference>
<dbReference type="OrthoDB" id="9782395at2"/>
<dbReference type="InterPro" id="IPR003848">
    <property type="entry name" value="DUF218"/>
</dbReference>
<evidence type="ECO:0000313" key="3">
    <source>
        <dbReference type="Proteomes" id="UP000176204"/>
    </source>
</evidence>
<dbReference type="KEGG" id="agl:PYTT_1196"/>
<dbReference type="STRING" id="1679444.PYTT_1196"/>
<evidence type="ECO:0000313" key="2">
    <source>
        <dbReference type="EMBL" id="SEH84951.1"/>
    </source>
</evidence>
<dbReference type="AlphaFoldDB" id="A0A1C7PBE1"/>
<keyword evidence="3" id="KW-1185">Reference proteome</keyword>
<dbReference type="CDD" id="cd06259">
    <property type="entry name" value="YdcF-like"/>
    <property type="match status" value="1"/>
</dbReference>
<dbReference type="RefSeq" id="WP_067776077.1">
    <property type="nucleotide sequence ID" value="NZ_JACVVN010000007.1"/>
</dbReference>
<evidence type="ECO:0000259" key="1">
    <source>
        <dbReference type="Pfam" id="PF02698"/>
    </source>
</evidence>
<protein>
    <submittedName>
        <fullName evidence="2">Rossmann-like alpha/beta/alpha sandwich fold</fullName>
    </submittedName>
</protein>
<dbReference type="EMBL" id="LT629973">
    <property type="protein sequence ID" value="SEH84951.1"/>
    <property type="molecule type" value="Genomic_DNA"/>
</dbReference>
<dbReference type="Gene3D" id="3.40.50.620">
    <property type="entry name" value="HUPs"/>
    <property type="match status" value="1"/>
</dbReference>
<dbReference type="PANTHER" id="PTHR30336">
    <property type="entry name" value="INNER MEMBRANE PROTEIN, PROBABLE PERMEASE"/>
    <property type="match status" value="1"/>
</dbReference>
<sequence length="211" mass="23529">MTKDEAVAVLWEYHRLHQNLKPADLLLVLGSNDERVGVYAAGLYRQGLAPRVLFSGGAGRFTEGLRGTEAERFAAAAEAAGLPREAILLETRSTNTGENIRFSREVLEENGLQPQSIIALQKPYMERRTLATLEAQWPGMPFQVSAPQMTFDEYLTDTLNEEIVISAMVGDYQRILEYPRLGFSTEQPFSARAEEAFLTLVGLGYTSQLLR</sequence>
<accession>A0A1C7PBE1</accession>
<proteinExistence type="predicted"/>
<dbReference type="InterPro" id="IPR014729">
    <property type="entry name" value="Rossmann-like_a/b/a_fold"/>
</dbReference>
<organism evidence="2 3">
    <name type="scientific">Akkermansia glycaniphila</name>
    <dbReference type="NCBI Taxonomy" id="1679444"/>
    <lineage>
        <taxon>Bacteria</taxon>
        <taxon>Pseudomonadati</taxon>
        <taxon>Verrucomicrobiota</taxon>
        <taxon>Verrucomicrobiia</taxon>
        <taxon>Verrucomicrobiales</taxon>
        <taxon>Akkermansiaceae</taxon>
        <taxon>Akkermansia</taxon>
    </lineage>
</organism>
<dbReference type="PANTHER" id="PTHR30336:SF20">
    <property type="entry name" value="DUF218 DOMAIN-CONTAINING PROTEIN"/>
    <property type="match status" value="1"/>
</dbReference>
<dbReference type="Pfam" id="PF02698">
    <property type="entry name" value="DUF218"/>
    <property type="match status" value="1"/>
</dbReference>
<dbReference type="InterPro" id="IPR051599">
    <property type="entry name" value="Cell_Envelope_Assoc"/>
</dbReference>